<dbReference type="PANTHER" id="PTHR36847:SF1">
    <property type="entry name" value="AMIDOLIGASE ENZYME"/>
    <property type="match status" value="1"/>
</dbReference>
<reference evidence="1" key="2">
    <citation type="submission" date="2023-05" db="EMBL/GenBank/DDBJ databases">
        <authorList>
            <consortium name="Lawrence Berkeley National Laboratory"/>
            <person name="Steindorff A."/>
            <person name="Hensen N."/>
            <person name="Bonometti L."/>
            <person name="Westerberg I."/>
            <person name="Brannstrom I.O."/>
            <person name="Guillou S."/>
            <person name="Cros-Aarteil S."/>
            <person name="Calhoun S."/>
            <person name="Haridas S."/>
            <person name="Kuo A."/>
            <person name="Mondo S."/>
            <person name="Pangilinan J."/>
            <person name="Riley R."/>
            <person name="Labutti K."/>
            <person name="Andreopoulos B."/>
            <person name="Lipzen A."/>
            <person name="Chen C."/>
            <person name="Yanf M."/>
            <person name="Daum C."/>
            <person name="Ng V."/>
            <person name="Clum A."/>
            <person name="Ohm R."/>
            <person name="Martin F."/>
            <person name="Silar P."/>
            <person name="Natvig D."/>
            <person name="Lalanne C."/>
            <person name="Gautier V."/>
            <person name="Ament-Velasquez S.L."/>
            <person name="Kruys A."/>
            <person name="Hutchinson M.I."/>
            <person name="Powell A.J."/>
            <person name="Barry K."/>
            <person name="Miller A.N."/>
            <person name="Grigoriev I.V."/>
            <person name="Debuchy R."/>
            <person name="Gladieux P."/>
            <person name="Thoren M.H."/>
            <person name="Johannesson H."/>
        </authorList>
    </citation>
    <scope>NUCLEOTIDE SEQUENCE</scope>
    <source>
        <strain evidence="1">CBS 538.74</strain>
    </source>
</reference>
<name>A0AAN6ZU37_9PEZI</name>
<keyword evidence="2" id="KW-1185">Reference proteome</keyword>
<evidence type="ECO:0000313" key="1">
    <source>
        <dbReference type="EMBL" id="KAK4151970.1"/>
    </source>
</evidence>
<dbReference type="EMBL" id="MU856992">
    <property type="protein sequence ID" value="KAK4151970.1"/>
    <property type="molecule type" value="Genomic_DNA"/>
</dbReference>
<sequence length="302" mass="33880">MTNYSIGVEIEVCVEPHKVRPPLSDKHALYYEKLAAALRNRGLKAKANDLQSYRKYPDNYRRWWITRDGSLQGTRNTIPMEAVSPVMQVRGGWEHEIDTYWAAMRAVFHMPQRDDSCGSHVHISKGLNQRFSLAQLKIIAYGVVFYEPLIKGLLMPCRVGNRFCEPNGQQARLLCQNNTHAARAQLIAGATSEAALRDIMQDNKYVLWNFSNIVPGETGTIEFRGGRGLRGEVRTKRWITFAVAFLHALLTMDDIASPGATGLQAWTTKALYTAIKDAAAQLGMGQHLPTNHKVLNETQPSS</sequence>
<evidence type="ECO:0000313" key="2">
    <source>
        <dbReference type="Proteomes" id="UP001302745"/>
    </source>
</evidence>
<dbReference type="PANTHER" id="PTHR36847">
    <property type="entry name" value="AMIDOLIGASE ENZYME"/>
    <property type="match status" value="1"/>
</dbReference>
<reference evidence="1" key="1">
    <citation type="journal article" date="2023" name="Mol. Phylogenet. Evol.">
        <title>Genome-scale phylogeny and comparative genomics of the fungal order Sordariales.</title>
        <authorList>
            <person name="Hensen N."/>
            <person name="Bonometti L."/>
            <person name="Westerberg I."/>
            <person name="Brannstrom I.O."/>
            <person name="Guillou S."/>
            <person name="Cros-Aarteil S."/>
            <person name="Calhoun S."/>
            <person name="Haridas S."/>
            <person name="Kuo A."/>
            <person name="Mondo S."/>
            <person name="Pangilinan J."/>
            <person name="Riley R."/>
            <person name="LaButti K."/>
            <person name="Andreopoulos B."/>
            <person name="Lipzen A."/>
            <person name="Chen C."/>
            <person name="Yan M."/>
            <person name="Daum C."/>
            <person name="Ng V."/>
            <person name="Clum A."/>
            <person name="Steindorff A."/>
            <person name="Ohm R.A."/>
            <person name="Martin F."/>
            <person name="Silar P."/>
            <person name="Natvig D.O."/>
            <person name="Lalanne C."/>
            <person name="Gautier V."/>
            <person name="Ament-Velasquez S.L."/>
            <person name="Kruys A."/>
            <person name="Hutchinson M.I."/>
            <person name="Powell A.J."/>
            <person name="Barry K."/>
            <person name="Miller A.N."/>
            <person name="Grigoriev I.V."/>
            <person name="Debuchy R."/>
            <person name="Gladieux P."/>
            <person name="Hiltunen Thoren M."/>
            <person name="Johannesson H."/>
        </authorList>
    </citation>
    <scope>NUCLEOTIDE SEQUENCE</scope>
    <source>
        <strain evidence="1">CBS 538.74</strain>
    </source>
</reference>
<dbReference type="InterPro" id="IPR022025">
    <property type="entry name" value="Amidoligase_2"/>
</dbReference>
<gene>
    <name evidence="1" type="ORF">C8A00DRAFT_35340</name>
</gene>
<comment type="caution">
    <text evidence="1">The sequence shown here is derived from an EMBL/GenBank/DDBJ whole genome shotgun (WGS) entry which is preliminary data.</text>
</comment>
<organism evidence="1 2">
    <name type="scientific">Chaetomidium leptoderma</name>
    <dbReference type="NCBI Taxonomy" id="669021"/>
    <lineage>
        <taxon>Eukaryota</taxon>
        <taxon>Fungi</taxon>
        <taxon>Dikarya</taxon>
        <taxon>Ascomycota</taxon>
        <taxon>Pezizomycotina</taxon>
        <taxon>Sordariomycetes</taxon>
        <taxon>Sordariomycetidae</taxon>
        <taxon>Sordariales</taxon>
        <taxon>Chaetomiaceae</taxon>
        <taxon>Chaetomidium</taxon>
    </lineage>
</organism>
<accession>A0AAN6ZU37</accession>
<dbReference type="Pfam" id="PF12224">
    <property type="entry name" value="Amidoligase_2"/>
    <property type="match status" value="1"/>
</dbReference>
<proteinExistence type="predicted"/>
<dbReference type="Proteomes" id="UP001302745">
    <property type="component" value="Unassembled WGS sequence"/>
</dbReference>
<protein>
    <submittedName>
        <fullName evidence="1">Amidoligase</fullName>
    </submittedName>
</protein>
<dbReference type="AlphaFoldDB" id="A0AAN6ZU37"/>